<protein>
    <submittedName>
        <fullName evidence="1">Uncharacterized protein</fullName>
    </submittedName>
</protein>
<proteinExistence type="predicted"/>
<sequence length="206" mass="22499">MELERRSSGVAKAGLATGITGAALGGLNSLTLLGMGANALGGFCRNGQPVVVTDNGGYPVGGRCSEDHYVNRYELELQQKLAEKDSQIALRDANTYNDQKSLEMYKYIDGRFREFEQAFAAQAVNNQKTADDVMRVQSNLDCCCKELRDKICDEKRERKCNDNLIVTYANATFYPKLIAGITAGTTTTPQDTFNPIPQGNDCCCGN</sequence>
<dbReference type="EMBL" id="BK016174">
    <property type="protein sequence ID" value="DAF99893.1"/>
    <property type="molecule type" value="Genomic_DNA"/>
</dbReference>
<accession>A0A8S5UZH1</accession>
<evidence type="ECO:0000313" key="1">
    <source>
        <dbReference type="EMBL" id="DAF99893.1"/>
    </source>
</evidence>
<organism evidence="1">
    <name type="scientific">Siphoviridae sp. ctJT77</name>
    <dbReference type="NCBI Taxonomy" id="2825432"/>
    <lineage>
        <taxon>Viruses</taxon>
        <taxon>Duplodnaviria</taxon>
        <taxon>Heunggongvirae</taxon>
        <taxon>Uroviricota</taxon>
        <taxon>Caudoviricetes</taxon>
    </lineage>
</organism>
<name>A0A8S5UZH1_9CAUD</name>
<reference evidence="1" key="1">
    <citation type="journal article" date="2021" name="Proc. Natl. Acad. Sci. U.S.A.">
        <title>A Catalog of Tens of Thousands of Viruses from Human Metagenomes Reveals Hidden Associations with Chronic Diseases.</title>
        <authorList>
            <person name="Tisza M.J."/>
            <person name="Buck C.B."/>
        </authorList>
    </citation>
    <scope>NUCLEOTIDE SEQUENCE</scope>
    <source>
        <strain evidence="1">CtJT77</strain>
    </source>
</reference>